<reference evidence="1" key="1">
    <citation type="submission" date="2024-06" db="EMBL/GenBank/DDBJ databases">
        <title>The genome sequences of Kitasatospora sp. strain HUAS MG31.</title>
        <authorList>
            <person name="Mo P."/>
        </authorList>
    </citation>
    <scope>NUCLEOTIDE SEQUENCE</scope>
    <source>
        <strain evidence="1">HUAS MG31</strain>
    </source>
</reference>
<dbReference type="EMBL" id="CP159872">
    <property type="protein sequence ID" value="XCM78216.1"/>
    <property type="molecule type" value="Genomic_DNA"/>
</dbReference>
<protein>
    <submittedName>
        <fullName evidence="1">Uncharacterized protein</fullName>
    </submittedName>
</protein>
<dbReference type="AlphaFoldDB" id="A0AAU8JQS3"/>
<organism evidence="1">
    <name type="scientific">Kitasatospora camelliae</name>
    <dbReference type="NCBI Taxonomy" id="3156397"/>
    <lineage>
        <taxon>Bacteria</taxon>
        <taxon>Bacillati</taxon>
        <taxon>Actinomycetota</taxon>
        <taxon>Actinomycetes</taxon>
        <taxon>Kitasatosporales</taxon>
        <taxon>Streptomycetaceae</taxon>
        <taxon>Kitasatospora</taxon>
    </lineage>
</organism>
<proteinExistence type="predicted"/>
<dbReference type="KEGG" id="kcm:ABWK59_04320"/>
<gene>
    <name evidence="1" type="ORF">ABWK59_04320</name>
</gene>
<evidence type="ECO:0000313" key="1">
    <source>
        <dbReference type="EMBL" id="XCM78216.1"/>
    </source>
</evidence>
<name>A0AAU8JQS3_9ACTN</name>
<accession>A0AAU8JQS3</accession>
<dbReference type="RefSeq" id="WP_354637959.1">
    <property type="nucleotide sequence ID" value="NZ_CP159872.1"/>
</dbReference>
<sequence length="101" mass="10326">MALIVVISLVDMLAPPDVHLGPLLVAAPALTASFAGPWTTAAVGGAAVLAQGIVAAVRTTLVDLNHGVQIVSLALISLLVAWGRGTTRAGRGSDCPYRHHR</sequence>